<keyword evidence="3" id="KW-0378">Hydrolase</keyword>
<dbReference type="GO" id="GO:0016042">
    <property type="term" value="P:lipid catabolic process"/>
    <property type="evidence" value="ECO:0007669"/>
    <property type="project" value="UniProtKB-KW"/>
</dbReference>
<evidence type="ECO:0000313" key="10">
    <source>
        <dbReference type="EMBL" id="GMS81403.1"/>
    </source>
</evidence>
<keyword evidence="6" id="KW-0443">Lipid metabolism</keyword>
<evidence type="ECO:0000256" key="8">
    <source>
        <dbReference type="SAM" id="Phobius"/>
    </source>
</evidence>
<sequence>PRFARSLAGEGAERTHHPHGLIDEIRETRLLFILSSPRPSLSHYMAFLPPYFIALIAGACLLALLRLAFNSAAHLLLDPDAGLPAIDLIRRWGYPAEAHDVITADGYVLELQRIPRGKDDDQWSDSSPRPAILLMHGLHGSSLNWIMNLPEQSAAFIFADAGYDVWLGNCRGNIYGQRHTHIDPASRAFWDFTWEDMADHDVPATVDYILNATGHSSLHYVGHSQGFAIITAHLASHERFAEKISGVFGVAPVWTNGYSWGPAVVLSYKRPYYEFIIKHFGSTQYHAKTTTFLSTMAKYACVLPGVNYGCGILLEAFGGMPTLQINYTRTAVYMASIPAGSSTKNCVHWAQICHRKKNLRYDYGEAKNVEKYGQLSPPSFDVSRIRTPLHLFWSREDWLADDTDIRLFLDQVDPAIIKSAEIIPGFNHFDFIFGKDAGDRVYRHILNRIAEGGTNHVDYVPHRAVDYCTRDEHCTVGYSTPEDTVAVSSEYGSERARFEASIFTLTNSSLLCY</sequence>
<dbReference type="InterPro" id="IPR029058">
    <property type="entry name" value="AB_hydrolase_fold"/>
</dbReference>
<keyword evidence="2 8" id="KW-0812">Transmembrane</keyword>
<dbReference type="Proteomes" id="UP001432027">
    <property type="component" value="Unassembled WGS sequence"/>
</dbReference>
<accession>A0AAV5SL43</accession>
<dbReference type="GO" id="GO:0016020">
    <property type="term" value="C:membrane"/>
    <property type="evidence" value="ECO:0007669"/>
    <property type="project" value="UniProtKB-SubCell"/>
</dbReference>
<evidence type="ECO:0000256" key="5">
    <source>
        <dbReference type="ARBA" id="ARBA00022989"/>
    </source>
</evidence>
<evidence type="ECO:0000259" key="9">
    <source>
        <dbReference type="Pfam" id="PF04083"/>
    </source>
</evidence>
<comment type="subcellular location">
    <subcellularLocation>
        <location evidence="1">Membrane</location>
        <topology evidence="1">Single-pass membrane protein</topology>
    </subcellularLocation>
</comment>
<reference evidence="10" key="1">
    <citation type="submission" date="2023-10" db="EMBL/GenBank/DDBJ databases">
        <title>Genome assembly of Pristionchus species.</title>
        <authorList>
            <person name="Yoshida K."/>
            <person name="Sommer R.J."/>
        </authorList>
    </citation>
    <scope>NUCLEOTIDE SEQUENCE</scope>
    <source>
        <strain evidence="10">RS0144</strain>
    </source>
</reference>
<evidence type="ECO:0000256" key="4">
    <source>
        <dbReference type="ARBA" id="ARBA00022963"/>
    </source>
</evidence>
<dbReference type="AlphaFoldDB" id="A0AAV5SL43"/>
<keyword evidence="7 8" id="KW-0472">Membrane</keyword>
<dbReference type="InterPro" id="IPR006693">
    <property type="entry name" value="AB_hydrolase_lipase"/>
</dbReference>
<evidence type="ECO:0000256" key="1">
    <source>
        <dbReference type="ARBA" id="ARBA00004167"/>
    </source>
</evidence>
<feature type="non-terminal residue" evidence="10">
    <location>
        <position position="1"/>
    </location>
</feature>
<feature type="transmembrane region" description="Helical" evidence="8">
    <location>
        <begin position="44"/>
        <end position="65"/>
    </location>
</feature>
<dbReference type="SUPFAM" id="SSF53474">
    <property type="entry name" value="alpha/beta-Hydrolases"/>
    <property type="match status" value="1"/>
</dbReference>
<dbReference type="FunFam" id="3.40.50.1820:FF:000095">
    <property type="entry name" value="Triglyceride lipase-cholesterol esterase"/>
    <property type="match status" value="1"/>
</dbReference>
<evidence type="ECO:0000256" key="3">
    <source>
        <dbReference type="ARBA" id="ARBA00022801"/>
    </source>
</evidence>
<dbReference type="Gene3D" id="3.40.50.1820">
    <property type="entry name" value="alpha/beta hydrolase"/>
    <property type="match status" value="1"/>
</dbReference>
<proteinExistence type="predicted"/>
<organism evidence="10 11">
    <name type="scientific">Pristionchus entomophagus</name>
    <dbReference type="NCBI Taxonomy" id="358040"/>
    <lineage>
        <taxon>Eukaryota</taxon>
        <taxon>Metazoa</taxon>
        <taxon>Ecdysozoa</taxon>
        <taxon>Nematoda</taxon>
        <taxon>Chromadorea</taxon>
        <taxon>Rhabditida</taxon>
        <taxon>Rhabditina</taxon>
        <taxon>Diplogasteromorpha</taxon>
        <taxon>Diplogasteroidea</taxon>
        <taxon>Neodiplogasteridae</taxon>
        <taxon>Pristionchus</taxon>
    </lineage>
</organism>
<dbReference type="Pfam" id="PF04083">
    <property type="entry name" value="Abhydro_lipase"/>
    <property type="match status" value="1"/>
</dbReference>
<name>A0AAV5SL43_9BILA</name>
<evidence type="ECO:0000313" key="11">
    <source>
        <dbReference type="Proteomes" id="UP001432027"/>
    </source>
</evidence>
<keyword evidence="11" id="KW-1185">Reference proteome</keyword>
<evidence type="ECO:0000256" key="6">
    <source>
        <dbReference type="ARBA" id="ARBA00023098"/>
    </source>
</evidence>
<dbReference type="EMBL" id="BTSX01000001">
    <property type="protein sequence ID" value="GMS81403.1"/>
    <property type="molecule type" value="Genomic_DNA"/>
</dbReference>
<keyword evidence="5 8" id="KW-1133">Transmembrane helix</keyword>
<dbReference type="PANTHER" id="PTHR11005">
    <property type="entry name" value="LYSOSOMAL ACID LIPASE-RELATED"/>
    <property type="match status" value="1"/>
</dbReference>
<feature type="domain" description="Partial AB-hydrolase lipase" evidence="9">
    <location>
        <begin position="87"/>
        <end position="149"/>
    </location>
</feature>
<comment type="caution">
    <text evidence="10">The sequence shown here is derived from an EMBL/GenBank/DDBJ whole genome shotgun (WGS) entry which is preliminary data.</text>
</comment>
<dbReference type="GO" id="GO:0016787">
    <property type="term" value="F:hydrolase activity"/>
    <property type="evidence" value="ECO:0007669"/>
    <property type="project" value="UniProtKB-KW"/>
</dbReference>
<evidence type="ECO:0000256" key="2">
    <source>
        <dbReference type="ARBA" id="ARBA00022692"/>
    </source>
</evidence>
<protein>
    <recommendedName>
        <fullName evidence="9">Partial AB-hydrolase lipase domain-containing protein</fullName>
    </recommendedName>
</protein>
<evidence type="ECO:0000256" key="7">
    <source>
        <dbReference type="ARBA" id="ARBA00023136"/>
    </source>
</evidence>
<gene>
    <name evidence="10" type="ORF">PENTCL1PPCAC_3578</name>
</gene>
<keyword evidence="4" id="KW-0442">Lipid degradation</keyword>